<accession>A0ABN7XK40</accession>
<evidence type="ECO:0000313" key="4">
    <source>
        <dbReference type="Proteomes" id="UP000789901"/>
    </source>
</evidence>
<evidence type="ECO:0000256" key="1">
    <source>
        <dbReference type="SAM" id="Coils"/>
    </source>
</evidence>
<gene>
    <name evidence="3" type="ORF">GMARGA_LOCUS44482</name>
</gene>
<feature type="non-terminal residue" evidence="3">
    <location>
        <position position="1"/>
    </location>
</feature>
<reference evidence="3 4" key="1">
    <citation type="submission" date="2021-06" db="EMBL/GenBank/DDBJ databases">
        <authorList>
            <person name="Kallberg Y."/>
            <person name="Tangrot J."/>
            <person name="Rosling A."/>
        </authorList>
    </citation>
    <scope>NUCLEOTIDE SEQUENCE [LARGE SCALE GENOMIC DNA]</scope>
    <source>
        <strain evidence="3 4">120-4 pot B 10/14</strain>
    </source>
</reference>
<feature type="coiled-coil region" evidence="1">
    <location>
        <begin position="82"/>
        <end position="115"/>
    </location>
</feature>
<organism evidence="3 4">
    <name type="scientific">Gigaspora margarita</name>
    <dbReference type="NCBI Taxonomy" id="4874"/>
    <lineage>
        <taxon>Eukaryota</taxon>
        <taxon>Fungi</taxon>
        <taxon>Fungi incertae sedis</taxon>
        <taxon>Mucoromycota</taxon>
        <taxon>Glomeromycotina</taxon>
        <taxon>Glomeromycetes</taxon>
        <taxon>Diversisporales</taxon>
        <taxon>Gigasporaceae</taxon>
        <taxon>Gigaspora</taxon>
    </lineage>
</organism>
<name>A0ABN7XK40_GIGMA</name>
<comment type="caution">
    <text evidence="3">The sequence shown here is derived from an EMBL/GenBank/DDBJ whole genome shotgun (WGS) entry which is preliminary data.</text>
</comment>
<keyword evidence="1" id="KW-0175">Coiled coil</keyword>
<dbReference type="Proteomes" id="UP000789901">
    <property type="component" value="Unassembled WGS sequence"/>
</dbReference>
<feature type="region of interest" description="Disordered" evidence="2">
    <location>
        <begin position="36"/>
        <end position="56"/>
    </location>
</feature>
<keyword evidence="4" id="KW-1185">Reference proteome</keyword>
<protein>
    <submittedName>
        <fullName evidence="3">14257_t:CDS:1</fullName>
    </submittedName>
</protein>
<sequence>ASKFDQFQWSSVYTYKKTNVSDSYQDKSSLQRTVEAAKKNQKHVNKTSTGQKSSKRIRLAKNSTGISCECSELSIGNHEDILRIECKKLNIQKDKNNELEREIMLQEKLQKLQNN</sequence>
<evidence type="ECO:0000313" key="3">
    <source>
        <dbReference type="EMBL" id="CAG8855661.1"/>
    </source>
</evidence>
<evidence type="ECO:0000256" key="2">
    <source>
        <dbReference type="SAM" id="MobiDB-lite"/>
    </source>
</evidence>
<proteinExistence type="predicted"/>
<dbReference type="EMBL" id="CAJVQB010151797">
    <property type="protein sequence ID" value="CAG8855661.1"/>
    <property type="molecule type" value="Genomic_DNA"/>
</dbReference>